<dbReference type="CDD" id="cd00090">
    <property type="entry name" value="HTH_ARSR"/>
    <property type="match status" value="1"/>
</dbReference>
<reference evidence="1 2" key="1">
    <citation type="submission" date="2019-11" db="EMBL/GenBank/DDBJ databases">
        <title>Genome sequences of 17 halophilic strains isolated from different environments.</title>
        <authorList>
            <person name="Furrow R.E."/>
        </authorList>
    </citation>
    <scope>NUCLEOTIDE SEQUENCE [LARGE SCALE GENOMIC DNA]</scope>
    <source>
        <strain evidence="1 2">22517_05_Cabo</strain>
    </source>
</reference>
<evidence type="ECO:0000313" key="2">
    <source>
        <dbReference type="Proteomes" id="UP000460194"/>
    </source>
</evidence>
<dbReference type="InterPro" id="IPR011991">
    <property type="entry name" value="ArsR-like_HTH"/>
</dbReference>
<comment type="caution">
    <text evidence="1">The sequence shown here is derived from an EMBL/GenBank/DDBJ whole genome shotgun (WGS) entry which is preliminary data.</text>
</comment>
<dbReference type="SUPFAM" id="SSF46785">
    <property type="entry name" value="Winged helix' DNA-binding domain"/>
    <property type="match status" value="1"/>
</dbReference>
<dbReference type="Pfam" id="PF12840">
    <property type="entry name" value="HTH_20"/>
    <property type="match status" value="1"/>
</dbReference>
<name>A0A6B1IEX0_9EURY</name>
<sequence>MVPEPVADAPEVYSLLDDEYARRILIETYEETRSASTLCEACDASKATVYRRLERLQQQELVESVQEIDPNEGPQEVYAARLDHVSIDLTGAGFEVDVEIPVSDVAPGLQIQRQSDSELEAVVGDGTTPLRAHTNNGDVMLRA</sequence>
<dbReference type="Proteomes" id="UP000460194">
    <property type="component" value="Unassembled WGS sequence"/>
</dbReference>
<dbReference type="AlphaFoldDB" id="A0A6B1IEX0"/>
<organism evidence="1 2">
    <name type="scientific">Halorubrum distributum</name>
    <dbReference type="NCBI Taxonomy" id="29283"/>
    <lineage>
        <taxon>Archaea</taxon>
        <taxon>Methanobacteriati</taxon>
        <taxon>Methanobacteriota</taxon>
        <taxon>Stenosarchaea group</taxon>
        <taxon>Halobacteria</taxon>
        <taxon>Halobacteriales</taxon>
        <taxon>Haloferacaceae</taxon>
        <taxon>Halorubrum</taxon>
        <taxon>Halorubrum distributum group</taxon>
    </lineage>
</organism>
<dbReference type="Gene3D" id="1.10.10.10">
    <property type="entry name" value="Winged helix-like DNA-binding domain superfamily/Winged helix DNA-binding domain"/>
    <property type="match status" value="1"/>
</dbReference>
<gene>
    <name evidence="1" type="ORF">GLW36_11285</name>
</gene>
<protein>
    <submittedName>
        <fullName evidence="1">Helix-turn-helix domain-containing protein</fullName>
    </submittedName>
</protein>
<dbReference type="EMBL" id="WMEO01000018">
    <property type="protein sequence ID" value="MYL17223.1"/>
    <property type="molecule type" value="Genomic_DNA"/>
</dbReference>
<proteinExistence type="predicted"/>
<dbReference type="InterPro" id="IPR036390">
    <property type="entry name" value="WH_DNA-bd_sf"/>
</dbReference>
<dbReference type="InterPro" id="IPR036388">
    <property type="entry name" value="WH-like_DNA-bd_sf"/>
</dbReference>
<dbReference type="RefSeq" id="WP_159369242.1">
    <property type="nucleotide sequence ID" value="NZ_WMEO01000018.1"/>
</dbReference>
<accession>A0A6B1IEX0</accession>
<evidence type="ECO:0000313" key="1">
    <source>
        <dbReference type="EMBL" id="MYL17223.1"/>
    </source>
</evidence>